<evidence type="ECO:0000313" key="5">
    <source>
        <dbReference type="Proteomes" id="UP000199041"/>
    </source>
</evidence>
<dbReference type="SUPFAM" id="SSF51679">
    <property type="entry name" value="Bacterial luciferase-like"/>
    <property type="match status" value="1"/>
</dbReference>
<dbReference type="InterPro" id="IPR050766">
    <property type="entry name" value="Bact_Lucif_Oxidored"/>
</dbReference>
<gene>
    <name evidence="4" type="ORF">SAMN05192529_101137</name>
</gene>
<dbReference type="Proteomes" id="UP000199041">
    <property type="component" value="Unassembled WGS sequence"/>
</dbReference>
<dbReference type="GO" id="GO:0005829">
    <property type="term" value="C:cytosol"/>
    <property type="evidence" value="ECO:0007669"/>
    <property type="project" value="TreeGrafter"/>
</dbReference>
<evidence type="ECO:0000256" key="1">
    <source>
        <dbReference type="ARBA" id="ARBA00007789"/>
    </source>
</evidence>
<dbReference type="EMBL" id="FNQY01000001">
    <property type="protein sequence ID" value="SDZ74265.1"/>
    <property type="molecule type" value="Genomic_DNA"/>
</dbReference>
<dbReference type="RefSeq" id="WP_091392131.1">
    <property type="nucleotide sequence ID" value="NZ_FNQY01000001.1"/>
</dbReference>
<comment type="similarity">
    <text evidence="1">To bacterial alkanal monooxygenase alpha and beta chains.</text>
</comment>
<dbReference type="Pfam" id="PF00296">
    <property type="entry name" value="Bac_luciferase"/>
    <property type="match status" value="1"/>
</dbReference>
<dbReference type="NCBIfam" id="TIGR03558">
    <property type="entry name" value="oxido_grp_1"/>
    <property type="match status" value="1"/>
</dbReference>
<dbReference type="AlphaFoldDB" id="A0A1H3VHK9"/>
<dbReference type="PANTHER" id="PTHR30137">
    <property type="entry name" value="LUCIFERASE-LIKE MONOOXYGENASE"/>
    <property type="match status" value="1"/>
</dbReference>
<proteinExistence type="predicted"/>
<organism evidence="4 5">
    <name type="scientific">Arachidicoccus rhizosphaerae</name>
    <dbReference type="NCBI Taxonomy" id="551991"/>
    <lineage>
        <taxon>Bacteria</taxon>
        <taxon>Pseudomonadati</taxon>
        <taxon>Bacteroidota</taxon>
        <taxon>Chitinophagia</taxon>
        <taxon>Chitinophagales</taxon>
        <taxon>Chitinophagaceae</taxon>
        <taxon>Arachidicoccus</taxon>
    </lineage>
</organism>
<dbReference type="OrthoDB" id="9780518at2"/>
<evidence type="ECO:0000259" key="3">
    <source>
        <dbReference type="Pfam" id="PF00296"/>
    </source>
</evidence>
<feature type="domain" description="Luciferase-like" evidence="3">
    <location>
        <begin position="10"/>
        <end position="306"/>
    </location>
</feature>
<accession>A0A1H3VHK9</accession>
<dbReference type="InterPro" id="IPR011251">
    <property type="entry name" value="Luciferase-like_dom"/>
</dbReference>
<dbReference type="PANTHER" id="PTHR30137:SF6">
    <property type="entry name" value="LUCIFERASE-LIKE MONOOXYGENASE"/>
    <property type="match status" value="1"/>
</dbReference>
<dbReference type="InterPro" id="IPR036661">
    <property type="entry name" value="Luciferase-like_sf"/>
</dbReference>
<dbReference type="CDD" id="cd00347">
    <property type="entry name" value="Flavin_utilizing_monoxygenases"/>
    <property type="match status" value="2"/>
</dbReference>
<evidence type="ECO:0000313" key="4">
    <source>
        <dbReference type="EMBL" id="SDZ74265.1"/>
    </source>
</evidence>
<sequence length="334" mass="36572">MADKLQQIPFSVLDLAPIVAGGNAADSFKRSVSLARHAEKLGYKRVWYAEHHNMENIASSATVLLIAHVAENTHTIRVGSGGIMLPNHAPLIVAEQFGTLATLFPGRVDLGLGRAPGTDQMTSLALRRYMHSVDQFPADVQELRDYLATPDRNTPVKAIPGMGTEVPIWLLGSSTFGARLAARLGLPYAFASHFAPTYLMEALRIYRDEFVPSASLSSPYAMACINVMAADTTAEAERLATSFYQMARGIVTNERRPLQPPVDSMDGIWDEMEKAAVMQMMRYSFIGSATQVEAGLEDFVTQTGVDEVMIASHIYDNEARLNSYSLLAPLFKKA</sequence>
<dbReference type="GO" id="GO:0016705">
    <property type="term" value="F:oxidoreductase activity, acting on paired donors, with incorporation or reduction of molecular oxygen"/>
    <property type="evidence" value="ECO:0007669"/>
    <property type="project" value="InterPro"/>
</dbReference>
<evidence type="ECO:0000256" key="2">
    <source>
        <dbReference type="ARBA" id="ARBA00074555"/>
    </source>
</evidence>
<protein>
    <recommendedName>
        <fullName evidence="2">Luciferase-like monooxygenase</fullName>
    </recommendedName>
</protein>
<dbReference type="InterPro" id="IPR019949">
    <property type="entry name" value="CmoO-like"/>
</dbReference>
<dbReference type="Gene3D" id="3.20.20.30">
    <property type="entry name" value="Luciferase-like domain"/>
    <property type="match status" value="1"/>
</dbReference>
<name>A0A1H3VHK9_9BACT</name>
<dbReference type="STRING" id="551991.SAMN05192529_101137"/>
<reference evidence="4 5" key="1">
    <citation type="submission" date="2016-10" db="EMBL/GenBank/DDBJ databases">
        <authorList>
            <person name="de Groot N.N."/>
        </authorList>
    </citation>
    <scope>NUCLEOTIDE SEQUENCE [LARGE SCALE GENOMIC DNA]</scope>
    <source>
        <strain evidence="4 5">Vu-144</strain>
    </source>
</reference>
<dbReference type="FunFam" id="3.20.20.30:FF:000002">
    <property type="entry name" value="LLM class flavin-dependent oxidoreductase"/>
    <property type="match status" value="1"/>
</dbReference>
<keyword evidence="5" id="KW-1185">Reference proteome</keyword>